<proteinExistence type="predicted"/>
<dbReference type="EMBL" id="WTYT01000004">
    <property type="protein sequence ID" value="MXO66029.1"/>
    <property type="molecule type" value="Genomic_DNA"/>
</dbReference>
<protein>
    <submittedName>
        <fullName evidence="5">Preprotein translocase subunit YajC</fullName>
    </submittedName>
</protein>
<evidence type="ECO:0000256" key="3">
    <source>
        <dbReference type="ARBA" id="ARBA00023237"/>
    </source>
</evidence>
<dbReference type="AlphaFoldDB" id="A0A6I4T6H6"/>
<dbReference type="InterPro" id="IPR036942">
    <property type="entry name" value="Beta-barrel_TonB_sf"/>
</dbReference>
<keyword evidence="2" id="KW-0472">Membrane</keyword>
<evidence type="ECO:0000256" key="4">
    <source>
        <dbReference type="SAM" id="MobiDB-lite"/>
    </source>
</evidence>
<evidence type="ECO:0000313" key="6">
    <source>
        <dbReference type="Proteomes" id="UP000438476"/>
    </source>
</evidence>
<dbReference type="OrthoDB" id="7416805at2"/>
<comment type="caution">
    <text evidence="5">The sequence shown here is derived from an EMBL/GenBank/DDBJ whole genome shotgun (WGS) entry which is preliminary data.</text>
</comment>
<keyword evidence="3" id="KW-0998">Cell outer membrane</keyword>
<reference evidence="5 6" key="1">
    <citation type="submission" date="2019-12" db="EMBL/GenBank/DDBJ databases">
        <title>Genomic-based taxomic classification of the family Erythrobacteraceae.</title>
        <authorList>
            <person name="Xu L."/>
        </authorList>
    </citation>
    <scope>NUCLEOTIDE SEQUENCE [LARGE SCALE GENOMIC DNA]</scope>
    <source>
        <strain evidence="5 6">LMG 29518</strain>
    </source>
</reference>
<dbReference type="SUPFAM" id="SSF56935">
    <property type="entry name" value="Porins"/>
    <property type="match status" value="1"/>
</dbReference>
<dbReference type="GO" id="GO:0009279">
    <property type="term" value="C:cell outer membrane"/>
    <property type="evidence" value="ECO:0007669"/>
    <property type="project" value="UniProtKB-SubCell"/>
</dbReference>
<comment type="subcellular location">
    <subcellularLocation>
        <location evidence="1">Cell outer membrane</location>
    </subcellularLocation>
</comment>
<evidence type="ECO:0000256" key="1">
    <source>
        <dbReference type="ARBA" id="ARBA00004442"/>
    </source>
</evidence>
<evidence type="ECO:0000313" key="5">
    <source>
        <dbReference type="EMBL" id="MXO66029.1"/>
    </source>
</evidence>
<dbReference type="RefSeq" id="WP_160736480.1">
    <property type="nucleotide sequence ID" value="NZ_WTYT01000004.1"/>
</dbReference>
<keyword evidence="6" id="KW-1185">Reference proteome</keyword>
<sequence length="534" mass="56763">MQPSLALAQESNDEPVPLETGSAKGKHSEITPYIEAAQVLTAQLSPGDEVLTYTRLAAGVDARITGRRSAASVSLRYERRIGWDDDAVDGDTLSGVARGSFTIIPRAVSLEAGALASRTSFDGIGGGAVGIVGRNDRSQQLYSGYIGPSLKTDLGKVEASGYYRFGYTRVDNPDALVLQSGEAADLLDESTVHDAQLRLESAPRELLPIGVGVEAGLTQENTSNLDQRVRNFHASADVTVPVSRTVALTASIGYEDVEISSRDALRDADDNPVIGTDGRYVTDKSSPRVIAYDVDGIIWDAGVIWRPNRRLSLSANVGRRYGSTTYYGNLSYQPNSRTNYYASVYDTVSGVGGGLTRGLAGLSDDFSASRNPINGGLNGCVSSLSDGNCLTGGLGALRSAAFRSRGVAGGAQIALGRTTFGLGLGYDRREYIGAAGTVLAAADGLVDENYWLSLYLNRRLDYRSSLSANFYTNYFNSYLSDQGDGQSFSASLGYNRQLTAGLSGTAAVGLDGITRDSLPDYWNASAQMGLRYSF</sequence>
<accession>A0A6I4T6H6</accession>
<organism evidence="5 6">
    <name type="scientific">Altericroceibacterium endophyticum</name>
    <dbReference type="NCBI Taxonomy" id="1808508"/>
    <lineage>
        <taxon>Bacteria</taxon>
        <taxon>Pseudomonadati</taxon>
        <taxon>Pseudomonadota</taxon>
        <taxon>Alphaproteobacteria</taxon>
        <taxon>Sphingomonadales</taxon>
        <taxon>Erythrobacteraceae</taxon>
        <taxon>Altericroceibacterium</taxon>
    </lineage>
</organism>
<name>A0A6I4T6H6_9SPHN</name>
<dbReference type="Gene3D" id="2.40.170.20">
    <property type="entry name" value="TonB-dependent receptor, beta-barrel domain"/>
    <property type="match status" value="1"/>
</dbReference>
<gene>
    <name evidence="5" type="ORF">GRI91_09710</name>
</gene>
<evidence type="ECO:0000256" key="2">
    <source>
        <dbReference type="ARBA" id="ARBA00023136"/>
    </source>
</evidence>
<feature type="region of interest" description="Disordered" evidence="4">
    <location>
        <begin position="1"/>
        <end position="27"/>
    </location>
</feature>
<dbReference type="Proteomes" id="UP000438476">
    <property type="component" value="Unassembled WGS sequence"/>
</dbReference>